<evidence type="ECO:0000313" key="8">
    <source>
        <dbReference type="Proteomes" id="UP000284514"/>
    </source>
</evidence>
<dbReference type="RefSeq" id="WP_117991456.1">
    <property type="nucleotide sequence ID" value="NZ_JBCHES010000036.1"/>
</dbReference>
<feature type="domain" description="RNA polymerase sigma-70 region 2" evidence="5">
    <location>
        <begin position="16"/>
        <end position="78"/>
    </location>
</feature>
<dbReference type="GO" id="GO:0003677">
    <property type="term" value="F:DNA binding"/>
    <property type="evidence" value="ECO:0007669"/>
    <property type="project" value="InterPro"/>
</dbReference>
<sequence>MKNNSKPFFQLIVDSYEKYHHSVLLYIYYRINDEEEAKDFSQDVFLRLMDYKQILCADTVEHFIYVIARNLVTDYLRRYYKKREITSFIYDTYSGSTNEVEEQIVAEDILECEKYRMKLLPLQRRRIYNMSRFEDKTIEEISEELNLSRRTVENHLFISRKEMRSYMKQCI</sequence>
<accession>A0A414BCG8</accession>
<dbReference type="InterPro" id="IPR013324">
    <property type="entry name" value="RNA_pol_sigma_r3/r4-like"/>
</dbReference>
<organism evidence="7 8">
    <name type="scientific">Bacteroides uniformis</name>
    <dbReference type="NCBI Taxonomy" id="820"/>
    <lineage>
        <taxon>Bacteria</taxon>
        <taxon>Pseudomonadati</taxon>
        <taxon>Bacteroidota</taxon>
        <taxon>Bacteroidia</taxon>
        <taxon>Bacteroidales</taxon>
        <taxon>Bacteroidaceae</taxon>
        <taxon>Bacteroides</taxon>
    </lineage>
</organism>
<gene>
    <name evidence="7" type="ORF">DW831_16405</name>
</gene>
<dbReference type="InterPro" id="IPR036388">
    <property type="entry name" value="WH-like_DNA-bd_sf"/>
</dbReference>
<comment type="caution">
    <text evidence="7">The sequence shown here is derived from an EMBL/GenBank/DDBJ whole genome shotgun (WGS) entry which is preliminary data.</text>
</comment>
<dbReference type="InterPro" id="IPR014284">
    <property type="entry name" value="RNA_pol_sigma-70_dom"/>
</dbReference>
<dbReference type="Pfam" id="PF08281">
    <property type="entry name" value="Sigma70_r4_2"/>
    <property type="match status" value="1"/>
</dbReference>
<dbReference type="Proteomes" id="UP000284514">
    <property type="component" value="Unassembled WGS sequence"/>
</dbReference>
<name>A0A414BCG8_BACUN</name>
<dbReference type="InterPro" id="IPR007627">
    <property type="entry name" value="RNA_pol_sigma70_r2"/>
</dbReference>
<evidence type="ECO:0000259" key="5">
    <source>
        <dbReference type="Pfam" id="PF04542"/>
    </source>
</evidence>
<dbReference type="GO" id="GO:0006352">
    <property type="term" value="P:DNA-templated transcription initiation"/>
    <property type="evidence" value="ECO:0007669"/>
    <property type="project" value="InterPro"/>
</dbReference>
<dbReference type="EMBL" id="QSIF01000033">
    <property type="protein sequence ID" value="RHC71883.1"/>
    <property type="molecule type" value="Genomic_DNA"/>
</dbReference>
<protein>
    <submittedName>
        <fullName evidence="7">RNA polymerase subunit sigma-70</fullName>
    </submittedName>
</protein>
<dbReference type="PANTHER" id="PTHR43133">
    <property type="entry name" value="RNA POLYMERASE ECF-TYPE SIGMA FACTO"/>
    <property type="match status" value="1"/>
</dbReference>
<dbReference type="GO" id="GO:0016987">
    <property type="term" value="F:sigma factor activity"/>
    <property type="evidence" value="ECO:0007669"/>
    <property type="project" value="UniProtKB-KW"/>
</dbReference>
<evidence type="ECO:0000256" key="3">
    <source>
        <dbReference type="ARBA" id="ARBA00023082"/>
    </source>
</evidence>
<dbReference type="InterPro" id="IPR013325">
    <property type="entry name" value="RNA_pol_sigma_r2"/>
</dbReference>
<dbReference type="InterPro" id="IPR039425">
    <property type="entry name" value="RNA_pol_sigma-70-like"/>
</dbReference>
<evidence type="ECO:0000313" key="7">
    <source>
        <dbReference type="EMBL" id="RHC71883.1"/>
    </source>
</evidence>
<dbReference type="AlphaFoldDB" id="A0A414BCG8"/>
<keyword evidence="2" id="KW-0805">Transcription regulation</keyword>
<keyword evidence="4" id="KW-0804">Transcription</keyword>
<reference evidence="7 8" key="1">
    <citation type="submission" date="2018-08" db="EMBL/GenBank/DDBJ databases">
        <title>A genome reference for cultivated species of the human gut microbiota.</title>
        <authorList>
            <person name="Zou Y."/>
            <person name="Xue W."/>
            <person name="Luo G."/>
        </authorList>
    </citation>
    <scope>NUCLEOTIDE SEQUENCE [LARGE SCALE GENOMIC DNA]</scope>
    <source>
        <strain evidence="7 8">AM34-25</strain>
    </source>
</reference>
<keyword evidence="3" id="KW-0731">Sigma factor</keyword>
<dbReference type="Gene3D" id="1.10.1740.10">
    <property type="match status" value="1"/>
</dbReference>
<evidence type="ECO:0000256" key="4">
    <source>
        <dbReference type="ARBA" id="ARBA00023163"/>
    </source>
</evidence>
<dbReference type="NCBIfam" id="TIGR02937">
    <property type="entry name" value="sigma70-ECF"/>
    <property type="match status" value="1"/>
</dbReference>
<evidence type="ECO:0000256" key="1">
    <source>
        <dbReference type="ARBA" id="ARBA00010641"/>
    </source>
</evidence>
<dbReference type="InterPro" id="IPR013249">
    <property type="entry name" value="RNA_pol_sigma70_r4_t2"/>
</dbReference>
<dbReference type="SUPFAM" id="SSF88659">
    <property type="entry name" value="Sigma3 and sigma4 domains of RNA polymerase sigma factors"/>
    <property type="match status" value="1"/>
</dbReference>
<dbReference type="Gene3D" id="1.10.10.10">
    <property type="entry name" value="Winged helix-like DNA-binding domain superfamily/Winged helix DNA-binding domain"/>
    <property type="match status" value="1"/>
</dbReference>
<evidence type="ECO:0000256" key="2">
    <source>
        <dbReference type="ARBA" id="ARBA00023015"/>
    </source>
</evidence>
<comment type="similarity">
    <text evidence="1">Belongs to the sigma-70 factor family. ECF subfamily.</text>
</comment>
<proteinExistence type="inferred from homology"/>
<evidence type="ECO:0000259" key="6">
    <source>
        <dbReference type="Pfam" id="PF08281"/>
    </source>
</evidence>
<feature type="domain" description="RNA polymerase sigma factor 70 region 4 type 2" evidence="6">
    <location>
        <begin position="118"/>
        <end position="163"/>
    </location>
</feature>
<dbReference type="SUPFAM" id="SSF88946">
    <property type="entry name" value="Sigma2 domain of RNA polymerase sigma factors"/>
    <property type="match status" value="1"/>
</dbReference>
<dbReference type="PANTHER" id="PTHR43133:SF46">
    <property type="entry name" value="RNA POLYMERASE SIGMA-70 FACTOR ECF SUBFAMILY"/>
    <property type="match status" value="1"/>
</dbReference>
<dbReference type="Pfam" id="PF04542">
    <property type="entry name" value="Sigma70_r2"/>
    <property type="match status" value="1"/>
</dbReference>